<sequence length="124" mass="13794">MYALLPNEGEGVGSEQIDRIIVGSSKTKKQKKKTSRSEHQKNNVDSGESDVNKDKEETKQSDSTVVGMMKRKGSERSTAVKDSKKSSEASGDRKKPRSLNELLMENMSGSKKNSERQIWCSNGR</sequence>
<keyword evidence="3" id="KW-1185">Reference proteome</keyword>
<feature type="compositionally biased region" description="Basic and acidic residues" evidence="1">
    <location>
        <begin position="50"/>
        <end position="60"/>
    </location>
</feature>
<accession>A0AA35V208</accession>
<evidence type="ECO:0000313" key="2">
    <source>
        <dbReference type="EMBL" id="CAI9268924.1"/>
    </source>
</evidence>
<dbReference type="EMBL" id="OX465077">
    <property type="protein sequence ID" value="CAI9268924.1"/>
    <property type="molecule type" value="Genomic_DNA"/>
</dbReference>
<dbReference type="Proteomes" id="UP001177003">
    <property type="component" value="Chromosome 1"/>
</dbReference>
<gene>
    <name evidence="2" type="ORF">LSALG_LOCUS9322</name>
</gene>
<proteinExistence type="predicted"/>
<organism evidence="2 3">
    <name type="scientific">Lactuca saligna</name>
    <name type="common">Willowleaf lettuce</name>
    <dbReference type="NCBI Taxonomy" id="75948"/>
    <lineage>
        <taxon>Eukaryota</taxon>
        <taxon>Viridiplantae</taxon>
        <taxon>Streptophyta</taxon>
        <taxon>Embryophyta</taxon>
        <taxon>Tracheophyta</taxon>
        <taxon>Spermatophyta</taxon>
        <taxon>Magnoliopsida</taxon>
        <taxon>eudicotyledons</taxon>
        <taxon>Gunneridae</taxon>
        <taxon>Pentapetalae</taxon>
        <taxon>asterids</taxon>
        <taxon>campanulids</taxon>
        <taxon>Asterales</taxon>
        <taxon>Asteraceae</taxon>
        <taxon>Cichorioideae</taxon>
        <taxon>Cichorieae</taxon>
        <taxon>Lactucinae</taxon>
        <taxon>Lactuca</taxon>
    </lineage>
</organism>
<feature type="compositionally biased region" description="Basic and acidic residues" evidence="1">
    <location>
        <begin position="72"/>
        <end position="93"/>
    </location>
</feature>
<reference evidence="2" key="1">
    <citation type="submission" date="2023-04" db="EMBL/GenBank/DDBJ databases">
        <authorList>
            <person name="Vijverberg K."/>
            <person name="Xiong W."/>
            <person name="Schranz E."/>
        </authorList>
    </citation>
    <scope>NUCLEOTIDE SEQUENCE</scope>
</reference>
<protein>
    <submittedName>
        <fullName evidence="2">Uncharacterized protein</fullName>
    </submittedName>
</protein>
<evidence type="ECO:0000256" key="1">
    <source>
        <dbReference type="SAM" id="MobiDB-lite"/>
    </source>
</evidence>
<evidence type="ECO:0000313" key="3">
    <source>
        <dbReference type="Proteomes" id="UP001177003"/>
    </source>
</evidence>
<dbReference type="AlphaFoldDB" id="A0AA35V208"/>
<feature type="region of interest" description="Disordered" evidence="1">
    <location>
        <begin position="1"/>
        <end position="124"/>
    </location>
</feature>
<name>A0AA35V208_LACSI</name>